<comment type="caution">
    <text evidence="2">The sequence shown here is derived from an EMBL/GenBank/DDBJ whole genome shotgun (WGS) entry which is preliminary data.</text>
</comment>
<dbReference type="AlphaFoldDB" id="A0AAD6HAK6"/>
<accession>A0AAD6HAK6</accession>
<sequence>MGADTDTYGSGNNFANKTNDLDTYGSKDMNSAPYQDVTEDKNTYDSSNTGMDADRYGSKGSSDMYGSDASKPNPYSSGPEKYGSSNMNAGEREPQGASNMDKDFENQGTYGDTMGQTRNYTDEYGSPGDNGLGGNSQGYSRSGNTGSSMANQVESRAESEVNQRTGQQVFGGAAAAGGSSYNAPESGKRRSSGSKFLNKLDPRTRNSNYTSDTMANQRDN</sequence>
<feature type="compositionally biased region" description="Polar residues" evidence="1">
    <location>
        <begin position="106"/>
        <end position="119"/>
    </location>
</feature>
<reference evidence="2" key="1">
    <citation type="journal article" date="2023" name="IMA Fungus">
        <title>Comparative genomic study of the Penicillium genus elucidates a diverse pangenome and 15 lateral gene transfer events.</title>
        <authorList>
            <person name="Petersen C."/>
            <person name="Sorensen T."/>
            <person name="Nielsen M.R."/>
            <person name="Sondergaard T.E."/>
            <person name="Sorensen J.L."/>
            <person name="Fitzpatrick D.A."/>
            <person name="Frisvad J.C."/>
            <person name="Nielsen K.L."/>
        </authorList>
    </citation>
    <scope>NUCLEOTIDE SEQUENCE</scope>
    <source>
        <strain evidence="2">IBT 17514</strain>
    </source>
</reference>
<evidence type="ECO:0000256" key="1">
    <source>
        <dbReference type="SAM" id="MobiDB-lite"/>
    </source>
</evidence>
<feature type="compositionally biased region" description="Basic and acidic residues" evidence="1">
    <location>
        <begin position="90"/>
        <end position="105"/>
    </location>
</feature>
<protein>
    <submittedName>
        <fullName evidence="2">Uncharacterized protein</fullName>
    </submittedName>
</protein>
<feature type="compositionally biased region" description="Polar residues" evidence="1">
    <location>
        <begin position="205"/>
        <end position="220"/>
    </location>
</feature>
<dbReference type="EMBL" id="JAQJAN010000023">
    <property type="protein sequence ID" value="KAJ5703458.1"/>
    <property type="molecule type" value="Genomic_DNA"/>
</dbReference>
<feature type="compositionally biased region" description="Polar residues" evidence="1">
    <location>
        <begin position="137"/>
        <end position="154"/>
    </location>
</feature>
<organism evidence="2 3">
    <name type="scientific">Penicillium malachiteum</name>
    <dbReference type="NCBI Taxonomy" id="1324776"/>
    <lineage>
        <taxon>Eukaryota</taxon>
        <taxon>Fungi</taxon>
        <taxon>Dikarya</taxon>
        <taxon>Ascomycota</taxon>
        <taxon>Pezizomycotina</taxon>
        <taxon>Eurotiomycetes</taxon>
        <taxon>Eurotiomycetidae</taxon>
        <taxon>Eurotiales</taxon>
        <taxon>Aspergillaceae</taxon>
        <taxon>Penicillium</taxon>
    </lineage>
</organism>
<dbReference type="Proteomes" id="UP001215712">
    <property type="component" value="Unassembled WGS sequence"/>
</dbReference>
<reference evidence="2" key="2">
    <citation type="submission" date="2023-01" db="EMBL/GenBank/DDBJ databases">
        <authorList>
            <person name="Petersen C."/>
        </authorList>
    </citation>
    <scope>NUCLEOTIDE SEQUENCE</scope>
    <source>
        <strain evidence="2">IBT 17514</strain>
    </source>
</reference>
<name>A0AAD6HAK6_9EURO</name>
<feature type="region of interest" description="Disordered" evidence="1">
    <location>
        <begin position="1"/>
        <end position="220"/>
    </location>
</feature>
<gene>
    <name evidence="2" type="ORF">N7493_011847</name>
</gene>
<keyword evidence="3" id="KW-1185">Reference proteome</keyword>
<feature type="compositionally biased region" description="Polar residues" evidence="1">
    <location>
        <begin position="7"/>
        <end position="18"/>
    </location>
</feature>
<evidence type="ECO:0000313" key="3">
    <source>
        <dbReference type="Proteomes" id="UP001215712"/>
    </source>
</evidence>
<evidence type="ECO:0000313" key="2">
    <source>
        <dbReference type="EMBL" id="KAJ5703458.1"/>
    </source>
</evidence>
<proteinExistence type="predicted"/>